<dbReference type="SUPFAM" id="SSF63411">
    <property type="entry name" value="LuxS/MPP-like metallohydrolase"/>
    <property type="match status" value="4"/>
</dbReference>
<feature type="domain" description="Peptidase M16 N-terminal" evidence="15">
    <location>
        <begin position="61"/>
        <end position="195"/>
    </location>
</feature>
<dbReference type="FunFam" id="3.30.830.10:FF:000012">
    <property type="entry name" value="Protease 3"/>
    <property type="match status" value="1"/>
</dbReference>
<proteinExistence type="inferred from homology"/>
<evidence type="ECO:0000256" key="13">
    <source>
        <dbReference type="ARBA" id="ARBA00033450"/>
    </source>
</evidence>
<keyword evidence="7" id="KW-0479">Metal-binding</keyword>
<dbReference type="InterPro" id="IPR007863">
    <property type="entry name" value="Peptidase_M16_C"/>
</dbReference>
<dbReference type="EC" id="3.4.24.55" evidence="4"/>
<comment type="cofactor">
    <cofactor evidence="1">
        <name>Zn(2+)</name>
        <dbReference type="ChEBI" id="CHEBI:29105"/>
    </cofactor>
</comment>
<dbReference type="InterPro" id="IPR011249">
    <property type="entry name" value="Metalloenz_LuxS/M16"/>
</dbReference>
<organism evidence="19 20">
    <name type="scientific">Endozoicomonas numazuensis</name>
    <dbReference type="NCBI Taxonomy" id="1137799"/>
    <lineage>
        <taxon>Bacteria</taxon>
        <taxon>Pseudomonadati</taxon>
        <taxon>Pseudomonadota</taxon>
        <taxon>Gammaproteobacteria</taxon>
        <taxon>Oceanospirillales</taxon>
        <taxon>Endozoicomonadaceae</taxon>
        <taxon>Endozoicomonas</taxon>
    </lineage>
</organism>
<keyword evidence="6" id="KW-0645">Protease</keyword>
<evidence type="ECO:0000256" key="3">
    <source>
        <dbReference type="ARBA" id="ARBA00007261"/>
    </source>
</evidence>
<dbReference type="Pfam" id="PF16187">
    <property type="entry name" value="Peptidase_M16_M"/>
    <property type="match status" value="1"/>
</dbReference>
<evidence type="ECO:0000256" key="11">
    <source>
        <dbReference type="ARBA" id="ARBA00029597"/>
    </source>
</evidence>
<gene>
    <name evidence="19" type="ORF">GZ78_24130</name>
</gene>
<dbReference type="GO" id="GO:0046872">
    <property type="term" value="F:metal ion binding"/>
    <property type="evidence" value="ECO:0007669"/>
    <property type="project" value="UniProtKB-KW"/>
</dbReference>
<feature type="domain" description="Coenzyme PQQ synthesis protein F-like C-terminal lobe" evidence="18">
    <location>
        <begin position="782"/>
        <end position="881"/>
    </location>
</feature>
<feature type="signal peptide" evidence="14">
    <location>
        <begin position="1"/>
        <end position="29"/>
    </location>
</feature>
<evidence type="ECO:0000256" key="2">
    <source>
        <dbReference type="ARBA" id="ARBA00002184"/>
    </source>
</evidence>
<dbReference type="GO" id="GO:0006508">
    <property type="term" value="P:proteolysis"/>
    <property type="evidence" value="ECO:0007669"/>
    <property type="project" value="UniProtKB-KW"/>
</dbReference>
<keyword evidence="9" id="KW-0862">Zinc</keyword>
<accession>A0A081NCX3</accession>
<evidence type="ECO:0000259" key="15">
    <source>
        <dbReference type="Pfam" id="PF00675"/>
    </source>
</evidence>
<dbReference type="InterPro" id="IPR032632">
    <property type="entry name" value="Peptidase_M16_M"/>
</dbReference>
<evidence type="ECO:0000259" key="17">
    <source>
        <dbReference type="Pfam" id="PF16187"/>
    </source>
</evidence>
<keyword evidence="10" id="KW-0482">Metalloprotease</keyword>
<evidence type="ECO:0000256" key="6">
    <source>
        <dbReference type="ARBA" id="ARBA00022670"/>
    </source>
</evidence>
<dbReference type="Pfam" id="PF22456">
    <property type="entry name" value="PqqF-like_C_4"/>
    <property type="match status" value="1"/>
</dbReference>
<feature type="domain" description="Peptidase M16 middle/third" evidence="17">
    <location>
        <begin position="405"/>
        <end position="679"/>
    </location>
</feature>
<evidence type="ECO:0000256" key="7">
    <source>
        <dbReference type="ARBA" id="ARBA00022723"/>
    </source>
</evidence>
<dbReference type="FunFam" id="3.30.830.10:FF:000005">
    <property type="entry name" value="nardilysin isoform X1"/>
    <property type="match status" value="1"/>
</dbReference>
<dbReference type="PANTHER" id="PTHR43690">
    <property type="entry name" value="NARDILYSIN"/>
    <property type="match status" value="1"/>
</dbReference>
<dbReference type="AlphaFoldDB" id="A0A081NCX3"/>
<dbReference type="eggNOG" id="COG1025">
    <property type="taxonomic scope" value="Bacteria"/>
</dbReference>
<reference evidence="19 20" key="1">
    <citation type="submission" date="2014-06" db="EMBL/GenBank/DDBJ databases">
        <title>Whole Genome Sequences of Three Symbiotic Endozoicomonas Bacteria.</title>
        <authorList>
            <person name="Neave M.J."/>
            <person name="Apprill A."/>
            <person name="Voolstra C.R."/>
        </authorList>
    </citation>
    <scope>NUCLEOTIDE SEQUENCE [LARGE SCALE GENOMIC DNA]</scope>
    <source>
        <strain evidence="19 20">DSM 25634</strain>
    </source>
</reference>
<dbReference type="InterPro" id="IPR054734">
    <property type="entry name" value="PqqF-like_C_4"/>
</dbReference>
<protein>
    <recommendedName>
        <fullName evidence="5">Protease 3</fullName>
        <ecNumber evidence="4">3.4.24.55</ecNumber>
    </recommendedName>
    <alternativeName>
        <fullName evidence="13">Pitrilysin</fullName>
    </alternativeName>
    <alternativeName>
        <fullName evidence="12">Protease III</fullName>
    </alternativeName>
    <alternativeName>
        <fullName evidence="11">Protease pi</fullName>
    </alternativeName>
</protein>
<evidence type="ECO:0000259" key="16">
    <source>
        <dbReference type="Pfam" id="PF05193"/>
    </source>
</evidence>
<dbReference type="Gene3D" id="3.30.830.10">
    <property type="entry name" value="Metalloenzyme, LuxS/M16 peptidase-like"/>
    <property type="match status" value="4"/>
</dbReference>
<dbReference type="MEROPS" id="M16.002"/>
<dbReference type="Proteomes" id="UP000028073">
    <property type="component" value="Unassembled WGS sequence"/>
</dbReference>
<evidence type="ECO:0000256" key="9">
    <source>
        <dbReference type="ARBA" id="ARBA00022833"/>
    </source>
</evidence>
<evidence type="ECO:0000256" key="10">
    <source>
        <dbReference type="ARBA" id="ARBA00023049"/>
    </source>
</evidence>
<comment type="function">
    <text evidence="2">Endopeptidase that degrades small peptides of less than 7 kDa, such as glucagon and insulin.</text>
</comment>
<dbReference type="PANTHER" id="PTHR43690:SF18">
    <property type="entry name" value="INSULIN-DEGRADING ENZYME-RELATED"/>
    <property type="match status" value="1"/>
</dbReference>
<evidence type="ECO:0000256" key="14">
    <source>
        <dbReference type="SAM" id="SignalP"/>
    </source>
</evidence>
<keyword evidence="8" id="KW-0378">Hydrolase</keyword>
<comment type="caution">
    <text evidence="19">The sequence shown here is derived from an EMBL/GenBank/DDBJ whole genome shotgun (WGS) entry which is preliminary data.</text>
</comment>
<evidence type="ECO:0000256" key="12">
    <source>
        <dbReference type="ARBA" id="ARBA00031184"/>
    </source>
</evidence>
<dbReference type="Pfam" id="PF05193">
    <property type="entry name" value="Peptidase_M16_C"/>
    <property type="match status" value="1"/>
</dbReference>
<dbReference type="EMBL" id="JOKH01000006">
    <property type="protein sequence ID" value="KEQ16296.1"/>
    <property type="molecule type" value="Genomic_DNA"/>
</dbReference>
<evidence type="ECO:0000313" key="19">
    <source>
        <dbReference type="EMBL" id="KEQ16296.1"/>
    </source>
</evidence>
<evidence type="ECO:0000256" key="8">
    <source>
        <dbReference type="ARBA" id="ARBA00022801"/>
    </source>
</evidence>
<dbReference type="GO" id="GO:0004222">
    <property type="term" value="F:metalloendopeptidase activity"/>
    <property type="evidence" value="ECO:0007669"/>
    <property type="project" value="UniProtKB-EC"/>
</dbReference>
<dbReference type="Pfam" id="PF00675">
    <property type="entry name" value="Peptidase_M16"/>
    <property type="match status" value="1"/>
</dbReference>
<feature type="chain" id="PRO_5001760708" description="Protease 3" evidence="14">
    <location>
        <begin position="30"/>
        <end position="937"/>
    </location>
</feature>
<dbReference type="InterPro" id="IPR050626">
    <property type="entry name" value="Peptidase_M16"/>
</dbReference>
<evidence type="ECO:0000256" key="5">
    <source>
        <dbReference type="ARBA" id="ARBA00017565"/>
    </source>
</evidence>
<evidence type="ECO:0000313" key="20">
    <source>
        <dbReference type="Proteomes" id="UP000028073"/>
    </source>
</evidence>
<keyword evidence="20" id="KW-1185">Reference proteome</keyword>
<sequence length="937" mass="106567">MEFFMTLKRMSLIAGMLATVLVSGCTVTAERNAMDNSQVVVKSPADDRDYRFVELDNGLKALLISDPDTDKAAAAVDVKVGSFQDPDNRLGLAHFLEHMLFLGNEKYPEVDGYFEYIRAHGGSANAYTANTRTNYYFDINSDKLKPALDQLAQFFVSPTLDPAYVDRERNAVDSEYKLHAKEDGWRLLTAQNVTSNPAHPRSRFNIGSLETLSNDDGQSLWNDLKSFYDQYYVAENIGVVIYGKESPDVLESWLKESFAGVPEGKSPDTHIGLPPYTPEQLGVRINLVPLKDTRVLSLSFPVPSQYENYRKKPLGYLARVIGYEGEGSLHSYLKERGLIESLASYSSDVPGEFSEFSVRMELTPKGLEQVDEITAEVFDYLDLIRKQGLEPWIYEESRLVADLGFRYQEDANPQQTASGLATRIHDIPAADILRANYLFEDFDPDLISELLNQMTPSNMRQVVIARELDTDQVEPYFKTRYSIKPLPDTLVKRLSSPRVHAEMTIPKRNDFIARDLEQRKSSPDDVPQVLLEEPGFKVWSMTDSSFEVPRANVRIKVSTEKASRTEDDVIQLQLYRTLLSRSLNEYGYPAKEAGLNYGLNSGREGLTITLSGYQDKQGLLLEDILKAIKQFNPDKAEFDQEKALLIRRVKNKQFQPPYRLGMDRLSQDLYPNYRNDQVLLAAAEKVKLSDVKQYAKDFYRSIFIEMLVHGNHSAEESMKLAELVDKALLTEENRGSQFKQPFNLLKEKNRTIKADFNHNDSLYISYFQRPDTDDRDRAVYSLLGRLMATPFFNQLRTEQQLGYIVFAGARPIERHPGLIFVVQSPVLGPEGIEKKVAEFLQGQKERMKSLTDEELAQYRQGLLGDLLKKDANLDERSSRFWQSLDGKETGFQYRKQIADEVETVSVEEIQQALSDVLEDKGRLTVESVGKTQAVSKN</sequence>
<dbReference type="STRING" id="1137799.GZ78_24130"/>
<feature type="domain" description="Peptidase M16 C-terminal" evidence="16">
    <location>
        <begin position="222"/>
        <end position="397"/>
    </location>
</feature>
<evidence type="ECO:0000259" key="18">
    <source>
        <dbReference type="Pfam" id="PF22456"/>
    </source>
</evidence>
<keyword evidence="14" id="KW-0732">Signal</keyword>
<name>A0A081NCX3_9GAMM</name>
<dbReference type="InterPro" id="IPR011765">
    <property type="entry name" value="Pept_M16_N"/>
</dbReference>
<comment type="similarity">
    <text evidence="3">Belongs to the peptidase M16 family.</text>
</comment>
<evidence type="ECO:0000256" key="1">
    <source>
        <dbReference type="ARBA" id="ARBA00001947"/>
    </source>
</evidence>
<evidence type="ECO:0000256" key="4">
    <source>
        <dbReference type="ARBA" id="ARBA00012449"/>
    </source>
</evidence>